<feature type="region of interest" description="Disordered" evidence="6">
    <location>
        <begin position="146"/>
        <end position="181"/>
    </location>
</feature>
<evidence type="ECO:0000256" key="5">
    <source>
        <dbReference type="ARBA" id="ARBA00023172"/>
    </source>
</evidence>
<evidence type="ECO:0000313" key="7">
    <source>
        <dbReference type="EMBL" id="MCS4038303.1"/>
    </source>
</evidence>
<keyword evidence="3" id="KW-0815">Transposition</keyword>
<evidence type="ECO:0000256" key="4">
    <source>
        <dbReference type="ARBA" id="ARBA00023125"/>
    </source>
</evidence>
<proteinExistence type="inferred from homology"/>
<comment type="function">
    <text evidence="1">Required for the transposition of the insertion element.</text>
</comment>
<feature type="compositionally biased region" description="Polar residues" evidence="6">
    <location>
        <begin position="167"/>
        <end position="181"/>
    </location>
</feature>
<dbReference type="GO" id="GO:0004803">
    <property type="term" value="F:transposase activity"/>
    <property type="evidence" value="ECO:0007669"/>
    <property type="project" value="InterPro"/>
</dbReference>
<dbReference type="EMBL" id="JANUBF010000055">
    <property type="protein sequence ID" value="MCS4038303.1"/>
    <property type="molecule type" value="Genomic_DNA"/>
</dbReference>
<comment type="similarity">
    <text evidence="2">Belongs to the transposase mutator family.</text>
</comment>
<evidence type="ECO:0000256" key="3">
    <source>
        <dbReference type="ARBA" id="ARBA00022578"/>
    </source>
</evidence>
<sequence>MHTFAGTCSGVPPNEWRDSMKDLMDEVLQASSQPEAWQIFEEILEGERRQMVTVAGEEGQPEEIDAYRELQEEATPALATLKETLEDATAVLALPGKYRRRLRTTRVTQRLIEEARRREKVIRIFSNMDSAWWLIGAVLAEKHEEWPGRGGSASTWPNPGSGRSRPTDLNLNLTIQPGGNQ</sequence>
<evidence type="ECO:0000313" key="8">
    <source>
        <dbReference type="Proteomes" id="UP001155040"/>
    </source>
</evidence>
<dbReference type="GO" id="GO:0006313">
    <property type="term" value="P:DNA transposition"/>
    <property type="evidence" value="ECO:0007669"/>
    <property type="project" value="InterPro"/>
</dbReference>
<accession>A0A9X2UPI1</accession>
<evidence type="ECO:0000256" key="1">
    <source>
        <dbReference type="ARBA" id="ARBA00002190"/>
    </source>
</evidence>
<dbReference type="AlphaFoldDB" id="A0A9X2UPI1"/>
<evidence type="ECO:0000256" key="2">
    <source>
        <dbReference type="ARBA" id="ARBA00010961"/>
    </source>
</evidence>
<organism evidence="7 8">
    <name type="scientific">Salinibacter ruber</name>
    <dbReference type="NCBI Taxonomy" id="146919"/>
    <lineage>
        <taxon>Bacteria</taxon>
        <taxon>Pseudomonadati</taxon>
        <taxon>Rhodothermota</taxon>
        <taxon>Rhodothermia</taxon>
        <taxon>Rhodothermales</taxon>
        <taxon>Salinibacteraceae</taxon>
        <taxon>Salinibacter</taxon>
    </lineage>
</organism>
<dbReference type="Pfam" id="PF00872">
    <property type="entry name" value="Transposase_mut"/>
    <property type="match status" value="1"/>
</dbReference>
<evidence type="ECO:0000256" key="6">
    <source>
        <dbReference type="SAM" id="MobiDB-lite"/>
    </source>
</evidence>
<reference evidence="7" key="1">
    <citation type="submission" date="2022-08" db="EMBL/GenBank/DDBJ databases">
        <title>Genomic Encyclopedia of Type Strains, Phase V (KMG-V): Genome sequencing to study the core and pangenomes of soil and plant-associated prokaryotes.</title>
        <authorList>
            <person name="Whitman W."/>
        </authorList>
    </citation>
    <scope>NUCLEOTIDE SEQUENCE</scope>
    <source>
        <strain evidence="7">SP3012</strain>
    </source>
</reference>
<keyword evidence="4" id="KW-0238">DNA-binding</keyword>
<protein>
    <recommendedName>
        <fullName evidence="9">Mutator family transposase</fullName>
    </recommendedName>
</protein>
<name>A0A9X2UPI1_9BACT</name>
<evidence type="ECO:0008006" key="9">
    <source>
        <dbReference type="Google" id="ProtNLM"/>
    </source>
</evidence>
<keyword evidence="5" id="KW-0233">DNA recombination</keyword>
<gene>
    <name evidence="7" type="ORF">GGQ01_003395</name>
</gene>
<dbReference type="GO" id="GO:0003677">
    <property type="term" value="F:DNA binding"/>
    <property type="evidence" value="ECO:0007669"/>
    <property type="project" value="UniProtKB-KW"/>
</dbReference>
<dbReference type="InterPro" id="IPR001207">
    <property type="entry name" value="Transposase_mutator"/>
</dbReference>
<dbReference type="Proteomes" id="UP001155040">
    <property type="component" value="Unassembled WGS sequence"/>
</dbReference>
<comment type="caution">
    <text evidence="7">The sequence shown here is derived from an EMBL/GenBank/DDBJ whole genome shotgun (WGS) entry which is preliminary data.</text>
</comment>